<dbReference type="Pfam" id="PF03928">
    <property type="entry name" value="HbpS-like"/>
    <property type="match status" value="1"/>
</dbReference>
<gene>
    <name evidence="2" type="ORF">D9R14_17890</name>
</gene>
<reference evidence="2 3" key="1">
    <citation type="submission" date="2018-10" db="EMBL/GenBank/DDBJ databases">
        <title>Xanthobacter tagetidis genome sequencing and assembly.</title>
        <authorList>
            <person name="Maclea K.S."/>
            <person name="Goen A.E."/>
            <person name="Fatima S.A."/>
        </authorList>
    </citation>
    <scope>NUCLEOTIDE SEQUENCE [LARGE SCALE GENOMIC DNA]</scope>
    <source>
        <strain evidence="2 3">ATCC 700314</strain>
    </source>
</reference>
<name>A0A3L7A486_9HYPH</name>
<dbReference type="Proteomes" id="UP000269692">
    <property type="component" value="Unassembled WGS sequence"/>
</dbReference>
<dbReference type="PANTHER" id="PTHR34309">
    <property type="entry name" value="SLR1406 PROTEIN"/>
    <property type="match status" value="1"/>
</dbReference>
<sequence>MASRTMMAAFMATALWSPPLHAQLIVHKDLSLAAALTIATTAAERCSTQGYKVAVAVVGRDGQILVHLRGDGAPPHAIENSYRRAFTALTYRRPSAAVEQRVRKDSGDMLVLLTHIMPAQGGLPIMLDGDALGAVAVSGSPGGATDEACAQAGLDAAAALLK</sequence>
<comment type="caution">
    <text evidence="2">The sequence shown here is derived from an EMBL/GenBank/DDBJ whole genome shotgun (WGS) entry which is preliminary data.</text>
</comment>
<dbReference type="Gene3D" id="3.30.450.150">
    <property type="entry name" value="Haem-degrading domain"/>
    <property type="match status" value="1"/>
</dbReference>
<feature type="signal peptide" evidence="1">
    <location>
        <begin position="1"/>
        <end position="22"/>
    </location>
</feature>
<dbReference type="PANTHER" id="PTHR34309:SF10">
    <property type="entry name" value="SLR1406 PROTEIN"/>
    <property type="match status" value="1"/>
</dbReference>
<evidence type="ECO:0000313" key="3">
    <source>
        <dbReference type="Proteomes" id="UP000269692"/>
    </source>
</evidence>
<dbReference type="InterPro" id="IPR005624">
    <property type="entry name" value="PduO/GlcC-like"/>
</dbReference>
<keyword evidence="1" id="KW-0732">Signal</keyword>
<evidence type="ECO:0000313" key="2">
    <source>
        <dbReference type="EMBL" id="RLP74875.1"/>
    </source>
</evidence>
<evidence type="ECO:0000256" key="1">
    <source>
        <dbReference type="SAM" id="SignalP"/>
    </source>
</evidence>
<dbReference type="AlphaFoldDB" id="A0A3L7A486"/>
<dbReference type="OrthoDB" id="5786851at2"/>
<keyword evidence="3" id="KW-1185">Reference proteome</keyword>
<proteinExistence type="predicted"/>
<organism evidence="2 3">
    <name type="scientific">Xanthobacter tagetidis</name>
    <dbReference type="NCBI Taxonomy" id="60216"/>
    <lineage>
        <taxon>Bacteria</taxon>
        <taxon>Pseudomonadati</taxon>
        <taxon>Pseudomonadota</taxon>
        <taxon>Alphaproteobacteria</taxon>
        <taxon>Hyphomicrobiales</taxon>
        <taxon>Xanthobacteraceae</taxon>
        <taxon>Xanthobacter</taxon>
    </lineage>
</organism>
<dbReference type="EMBL" id="RCTF01000017">
    <property type="protein sequence ID" value="RLP74875.1"/>
    <property type="molecule type" value="Genomic_DNA"/>
</dbReference>
<accession>A0A3L7A486</accession>
<protein>
    <submittedName>
        <fullName evidence="2">Heme-binding protein</fullName>
    </submittedName>
</protein>
<dbReference type="InterPro" id="IPR052517">
    <property type="entry name" value="GlcG_carb_metab_protein"/>
</dbReference>
<dbReference type="RefSeq" id="WP_121624710.1">
    <property type="nucleotide sequence ID" value="NZ_JACIIW010000005.1"/>
</dbReference>
<dbReference type="InterPro" id="IPR038084">
    <property type="entry name" value="PduO/GlcC-like_sf"/>
</dbReference>
<dbReference type="SUPFAM" id="SSF143744">
    <property type="entry name" value="GlcG-like"/>
    <property type="match status" value="1"/>
</dbReference>
<feature type="chain" id="PRO_5018256357" evidence="1">
    <location>
        <begin position="23"/>
        <end position="162"/>
    </location>
</feature>